<reference evidence="1" key="1">
    <citation type="journal article" date="2015" name="Nature">
        <title>Complex archaea that bridge the gap between prokaryotes and eukaryotes.</title>
        <authorList>
            <person name="Spang A."/>
            <person name="Saw J.H."/>
            <person name="Jorgensen S.L."/>
            <person name="Zaremba-Niedzwiedzka K."/>
            <person name="Martijn J."/>
            <person name="Lind A.E."/>
            <person name="van Eijk R."/>
            <person name="Schleper C."/>
            <person name="Guy L."/>
            <person name="Ettema T.J."/>
        </authorList>
    </citation>
    <scope>NUCLEOTIDE SEQUENCE</scope>
</reference>
<dbReference type="AlphaFoldDB" id="A0A0F9D7R3"/>
<dbReference type="EMBL" id="LAZR01040704">
    <property type="protein sequence ID" value="KKL13821.1"/>
    <property type="molecule type" value="Genomic_DNA"/>
</dbReference>
<organism evidence="1">
    <name type="scientific">marine sediment metagenome</name>
    <dbReference type="NCBI Taxonomy" id="412755"/>
    <lineage>
        <taxon>unclassified sequences</taxon>
        <taxon>metagenomes</taxon>
        <taxon>ecological metagenomes</taxon>
    </lineage>
</organism>
<evidence type="ECO:0000313" key="1">
    <source>
        <dbReference type="EMBL" id="KKL13821.1"/>
    </source>
</evidence>
<accession>A0A0F9D7R3</accession>
<comment type="caution">
    <text evidence="1">The sequence shown here is derived from an EMBL/GenBank/DDBJ whole genome shotgun (WGS) entry which is preliminary data.</text>
</comment>
<sequence length="65" mass="7368">MDYRGMVLRLFRAEVAEGLSRVIEREDEAYLKALSETASVIPWEAQERHDGWQLALEDSATSITG</sequence>
<protein>
    <submittedName>
        <fullName evidence="1">Uncharacterized protein</fullName>
    </submittedName>
</protein>
<name>A0A0F9D7R3_9ZZZZ</name>
<gene>
    <name evidence="1" type="ORF">LCGC14_2521890</name>
</gene>
<proteinExistence type="predicted"/>